<gene>
    <name evidence="4" type="ORF">EYB53_007165</name>
</gene>
<dbReference type="PANTHER" id="PTHR30029">
    <property type="entry name" value="STAGE V SPORULATION PROTEIN R"/>
    <property type="match status" value="1"/>
</dbReference>
<reference evidence="4 5" key="1">
    <citation type="submission" date="2021-03" db="EMBL/GenBank/DDBJ databases">
        <authorList>
            <person name="Grouzdev D.S."/>
        </authorList>
    </citation>
    <scope>NUCLEOTIDE SEQUENCE [LARGE SCALE GENOMIC DNA]</scope>
    <source>
        <strain evidence="4 5">M50-1</strain>
    </source>
</reference>
<accession>A0ABS4D7R2</accession>
<dbReference type="PROSITE" id="PS50818">
    <property type="entry name" value="INTEIN_C_TER"/>
    <property type="match status" value="1"/>
</dbReference>
<proteinExistence type="predicted"/>
<evidence type="ECO:0000256" key="1">
    <source>
        <dbReference type="ARBA" id="ARBA00022813"/>
    </source>
</evidence>
<dbReference type="SUPFAM" id="SSF55608">
    <property type="entry name" value="Homing endonucleases"/>
    <property type="match status" value="1"/>
</dbReference>
<sequence>MKSTRLPTKLESARQEIETIARAYGLDFFPILYEVLDYRTLYETAAFGGFPTRYPHWRFGMDFDQLLKGHVWAGSTIYEMVINTNPSYAYLLEGNEDVTQKMVMAHVTGHVDFFKHNMWFAHTNRKMLDAMANHATRIQRIIDRVGYDIVESFIDTCLSLENLIDYHSPYIRRPEAQTHRPIVGEDEPDVVEGLKVDREYMRGYINPPEYLEDQRKKLDAERAKQRRFPENPQRDVLLFLMNYAPLERWQHTVLEIIRDEAYYFAPQGMTKILNEGWACLTGTALLFTEEGLLPLAEVVQRQLSLRTADGSQPQRIYDWATFAAYATIKLTTSRGFHLEGSVNHRVLLADGSWRRLDQVQPGDQVQLAGGQDLWASTYVPLSPASPAVLDEPLAALLGYLAGHNLQLQPSSVDEADDEMLFAAPNHTRWQAPLTTLVAPLTVTTRDAACVQTLLAYAAQCSDVALVTHDDGEQWKIVLEGGEAAPALHQVLAAQVIPDSVMRSPKPVVASFLRGLYDANGDVATQGAVLFTREATFSQHVQLLLLNFGILSSNQQQPDGTWQIRIAGASLRTFADQLGFDQPAKRQALQNTLAHQPTPASEPWTDSVVTLAHGRADVYDISVEVTHRYAAQGLINHNSYWHSTIMTQHVADASEIISFADLHSGVVATSGGRLNPYKVGLELLRDIEDRWNKGKFGKEYDECDDLAAKRTWDRGLGLGRQKIFEIRKLYNDVTFIDEFLTPEFVIENKLFTFRYNRDTDLYEIASREFREIKEKLLFRLTNFGQPSIMVEDGNYNNRGELYLRHRHEGVDLKMDYARDTMRNLHRIWTRPIHLETIIDDKKRLLSFDGSDFTERRID</sequence>
<evidence type="ECO:0000256" key="2">
    <source>
        <dbReference type="ARBA" id="ARBA00023000"/>
    </source>
</evidence>
<dbReference type="Gene3D" id="3.10.28.10">
    <property type="entry name" value="Homing endonucleases"/>
    <property type="match status" value="1"/>
</dbReference>
<dbReference type="InterPro" id="IPR004042">
    <property type="entry name" value="Intein_endonuc_central"/>
</dbReference>
<dbReference type="Proteomes" id="UP001193081">
    <property type="component" value="Unassembled WGS sequence"/>
</dbReference>
<evidence type="ECO:0000313" key="4">
    <source>
        <dbReference type="EMBL" id="MBP1465482.1"/>
    </source>
</evidence>
<dbReference type="Gene3D" id="2.170.16.10">
    <property type="entry name" value="Hedgehog/Intein (Hint) domain"/>
    <property type="match status" value="1"/>
</dbReference>
<dbReference type="PANTHER" id="PTHR30029:SF2">
    <property type="entry name" value="STAGE V SPORULATION PROTEIN R"/>
    <property type="match status" value="1"/>
</dbReference>
<dbReference type="InterPro" id="IPR027434">
    <property type="entry name" value="Homing_endonucl"/>
</dbReference>
<keyword evidence="1" id="KW-0068">Autocatalytic cleavage</keyword>
<organism evidence="4 5">
    <name type="scientific">Candidatus Chloroploca mongolica</name>
    <dbReference type="NCBI Taxonomy" id="2528176"/>
    <lineage>
        <taxon>Bacteria</taxon>
        <taxon>Bacillati</taxon>
        <taxon>Chloroflexota</taxon>
        <taxon>Chloroflexia</taxon>
        <taxon>Chloroflexales</taxon>
        <taxon>Chloroflexineae</taxon>
        <taxon>Oscillochloridaceae</taxon>
        <taxon>Candidatus Chloroploca</taxon>
    </lineage>
</organism>
<keyword evidence="2" id="KW-0651">Protein splicing</keyword>
<dbReference type="InterPro" id="IPR006142">
    <property type="entry name" value="INTEIN"/>
</dbReference>
<dbReference type="Pfam" id="PF14528">
    <property type="entry name" value="LAGLIDADG_3"/>
    <property type="match status" value="1"/>
</dbReference>
<comment type="caution">
    <text evidence="4">The sequence shown here is derived from an EMBL/GenBank/DDBJ whole genome shotgun (WGS) entry which is preliminary data.</text>
</comment>
<protein>
    <submittedName>
        <fullName evidence="4">SpoVR family protein</fullName>
    </submittedName>
</protein>
<dbReference type="InterPro" id="IPR036844">
    <property type="entry name" value="Hint_dom_sf"/>
</dbReference>
<dbReference type="InterPro" id="IPR057008">
    <property type="entry name" value="SpoVR-like_C"/>
</dbReference>
<feature type="domain" description="DOD-type homing endonuclease" evidence="3">
    <location>
        <begin position="496"/>
        <end position="549"/>
    </location>
</feature>
<name>A0ABS4D7R2_9CHLR</name>
<dbReference type="RefSeq" id="WP_135477524.1">
    <property type="nucleotide sequence ID" value="NZ_SIJK02000009.1"/>
</dbReference>
<dbReference type="Pfam" id="PF24755">
    <property type="entry name" value="SpoVR_C"/>
    <property type="match status" value="1"/>
</dbReference>
<dbReference type="PROSITE" id="PS50819">
    <property type="entry name" value="INTEIN_ENDONUCLEASE"/>
    <property type="match status" value="1"/>
</dbReference>
<evidence type="ECO:0000259" key="3">
    <source>
        <dbReference type="PROSITE" id="PS50819"/>
    </source>
</evidence>
<dbReference type="InterPro" id="IPR030934">
    <property type="entry name" value="Intein_C"/>
</dbReference>
<dbReference type="InterPro" id="IPR056174">
    <property type="entry name" value="SpoVR_N"/>
</dbReference>
<dbReference type="InterPro" id="IPR004860">
    <property type="entry name" value="LAGLIDADG_dom"/>
</dbReference>
<dbReference type="EMBL" id="SIJK02000009">
    <property type="protein sequence ID" value="MBP1465482.1"/>
    <property type="molecule type" value="Genomic_DNA"/>
</dbReference>
<dbReference type="PRINTS" id="PR00379">
    <property type="entry name" value="INTEIN"/>
</dbReference>
<evidence type="ECO:0000313" key="5">
    <source>
        <dbReference type="Proteomes" id="UP001193081"/>
    </source>
</evidence>
<dbReference type="InterPro" id="IPR007390">
    <property type="entry name" value="Spore_V_R"/>
</dbReference>
<keyword evidence="5" id="KW-1185">Reference proteome</keyword>
<dbReference type="Pfam" id="PF04293">
    <property type="entry name" value="SpoVR"/>
    <property type="match status" value="2"/>
</dbReference>
<dbReference type="SUPFAM" id="SSF51294">
    <property type="entry name" value="Hedgehog/intein (Hint) domain"/>
    <property type="match status" value="1"/>
</dbReference>